<dbReference type="OrthoDB" id="546861at2759"/>
<protein>
    <submittedName>
        <fullName evidence="2">Uncharacterized protein</fullName>
    </submittedName>
</protein>
<proteinExistence type="predicted"/>
<comment type="caution">
    <text evidence="2">The sequence shown here is derived from an EMBL/GenBank/DDBJ whole genome shotgun (WGS) entry which is preliminary data.</text>
</comment>
<evidence type="ECO:0000313" key="3">
    <source>
        <dbReference type="Proteomes" id="UP000792457"/>
    </source>
</evidence>
<name>A0A8K0KCY3_LADFU</name>
<feature type="region of interest" description="Disordered" evidence="1">
    <location>
        <begin position="1"/>
        <end position="45"/>
    </location>
</feature>
<evidence type="ECO:0000313" key="2">
    <source>
        <dbReference type="EMBL" id="KAG8232816.1"/>
    </source>
</evidence>
<gene>
    <name evidence="2" type="ORF">J437_LFUL013577</name>
</gene>
<organism evidence="2 3">
    <name type="scientific">Ladona fulva</name>
    <name type="common">Scarce chaser dragonfly</name>
    <name type="synonym">Libellula fulva</name>
    <dbReference type="NCBI Taxonomy" id="123851"/>
    <lineage>
        <taxon>Eukaryota</taxon>
        <taxon>Metazoa</taxon>
        <taxon>Ecdysozoa</taxon>
        <taxon>Arthropoda</taxon>
        <taxon>Hexapoda</taxon>
        <taxon>Insecta</taxon>
        <taxon>Pterygota</taxon>
        <taxon>Palaeoptera</taxon>
        <taxon>Odonata</taxon>
        <taxon>Epiprocta</taxon>
        <taxon>Anisoptera</taxon>
        <taxon>Libelluloidea</taxon>
        <taxon>Libellulidae</taxon>
        <taxon>Ladona</taxon>
    </lineage>
</organism>
<accession>A0A8K0KCY3</accession>
<dbReference type="EMBL" id="KZ308655">
    <property type="protein sequence ID" value="KAG8232816.1"/>
    <property type="molecule type" value="Genomic_DNA"/>
</dbReference>
<dbReference type="AlphaFoldDB" id="A0A8K0KCY3"/>
<reference evidence="2" key="1">
    <citation type="submission" date="2013-04" db="EMBL/GenBank/DDBJ databases">
        <authorList>
            <person name="Qu J."/>
            <person name="Murali S.C."/>
            <person name="Bandaranaike D."/>
            <person name="Bellair M."/>
            <person name="Blankenburg K."/>
            <person name="Chao H."/>
            <person name="Dinh H."/>
            <person name="Doddapaneni H."/>
            <person name="Downs B."/>
            <person name="Dugan-Rocha S."/>
            <person name="Elkadiri S."/>
            <person name="Gnanaolivu R.D."/>
            <person name="Hernandez B."/>
            <person name="Javaid M."/>
            <person name="Jayaseelan J.C."/>
            <person name="Lee S."/>
            <person name="Li M."/>
            <person name="Ming W."/>
            <person name="Munidasa M."/>
            <person name="Muniz J."/>
            <person name="Nguyen L."/>
            <person name="Ongeri F."/>
            <person name="Osuji N."/>
            <person name="Pu L.-L."/>
            <person name="Puazo M."/>
            <person name="Qu C."/>
            <person name="Quiroz J."/>
            <person name="Raj R."/>
            <person name="Weissenberger G."/>
            <person name="Xin Y."/>
            <person name="Zou X."/>
            <person name="Han Y."/>
            <person name="Richards S."/>
            <person name="Worley K."/>
            <person name="Muzny D."/>
            <person name="Gibbs R."/>
        </authorList>
    </citation>
    <scope>NUCLEOTIDE SEQUENCE</scope>
    <source>
        <strain evidence="2">Sampled in the wild</strain>
    </source>
</reference>
<reference evidence="2" key="2">
    <citation type="submission" date="2017-10" db="EMBL/GenBank/DDBJ databases">
        <title>Ladona fulva Genome sequencing and assembly.</title>
        <authorList>
            <person name="Murali S."/>
            <person name="Richards S."/>
            <person name="Bandaranaike D."/>
            <person name="Bellair M."/>
            <person name="Blankenburg K."/>
            <person name="Chao H."/>
            <person name="Dinh H."/>
            <person name="Doddapaneni H."/>
            <person name="Dugan-Rocha S."/>
            <person name="Elkadiri S."/>
            <person name="Gnanaolivu R."/>
            <person name="Hernandez B."/>
            <person name="Skinner E."/>
            <person name="Javaid M."/>
            <person name="Lee S."/>
            <person name="Li M."/>
            <person name="Ming W."/>
            <person name="Munidasa M."/>
            <person name="Muniz J."/>
            <person name="Nguyen L."/>
            <person name="Hughes D."/>
            <person name="Osuji N."/>
            <person name="Pu L.-L."/>
            <person name="Puazo M."/>
            <person name="Qu C."/>
            <person name="Quiroz J."/>
            <person name="Raj R."/>
            <person name="Weissenberger G."/>
            <person name="Xin Y."/>
            <person name="Zou X."/>
            <person name="Han Y."/>
            <person name="Worley K."/>
            <person name="Muzny D."/>
            <person name="Gibbs R."/>
        </authorList>
    </citation>
    <scope>NUCLEOTIDE SEQUENCE</scope>
    <source>
        <strain evidence="2">Sampled in the wild</strain>
    </source>
</reference>
<keyword evidence="3" id="KW-1185">Reference proteome</keyword>
<evidence type="ECO:0000256" key="1">
    <source>
        <dbReference type="SAM" id="MobiDB-lite"/>
    </source>
</evidence>
<sequence>MLETSSSPVHVVGGGGTVGHGTTKYSKLENEEADSPSRQYPDGRQQGILARSPSETMDPESPATLKTVSHQIGSELDEQAVSEAVDCHWCSFWCGGCVLAELLYDNPCLRCCAQAYPRMQAYKRLHKCHHQASTQSPNFLVLPFNNGKLYVSSKRENDYKDEITVLEQQGMCCPNWYTIDKVDYIEWMN</sequence>
<dbReference type="Proteomes" id="UP000792457">
    <property type="component" value="Unassembled WGS sequence"/>
</dbReference>